<reference evidence="3" key="1">
    <citation type="submission" date="2023-03" db="EMBL/GenBank/DDBJ databases">
        <title>Massive genome expansion in bonnet fungi (Mycena s.s.) driven by repeated elements and novel gene families across ecological guilds.</title>
        <authorList>
            <consortium name="Lawrence Berkeley National Laboratory"/>
            <person name="Harder C.B."/>
            <person name="Miyauchi S."/>
            <person name="Viragh M."/>
            <person name="Kuo A."/>
            <person name="Thoen E."/>
            <person name="Andreopoulos B."/>
            <person name="Lu D."/>
            <person name="Skrede I."/>
            <person name="Drula E."/>
            <person name="Henrissat B."/>
            <person name="Morin E."/>
            <person name="Kohler A."/>
            <person name="Barry K."/>
            <person name="LaButti K."/>
            <person name="Morin E."/>
            <person name="Salamov A."/>
            <person name="Lipzen A."/>
            <person name="Mereny Z."/>
            <person name="Hegedus B."/>
            <person name="Baldrian P."/>
            <person name="Stursova M."/>
            <person name="Weitz H."/>
            <person name="Taylor A."/>
            <person name="Grigoriev I.V."/>
            <person name="Nagy L.G."/>
            <person name="Martin F."/>
            <person name="Kauserud H."/>
        </authorList>
    </citation>
    <scope>NUCLEOTIDE SEQUENCE</scope>
    <source>
        <strain evidence="3">CBHHK067</strain>
    </source>
</reference>
<dbReference type="InterPro" id="IPR032854">
    <property type="entry name" value="ALKBH3"/>
</dbReference>
<gene>
    <name evidence="3" type="ORF">B0H17DRAFT_1043693</name>
</gene>
<evidence type="ECO:0000313" key="3">
    <source>
        <dbReference type="EMBL" id="KAJ7702318.1"/>
    </source>
</evidence>
<evidence type="ECO:0000313" key="4">
    <source>
        <dbReference type="Proteomes" id="UP001221757"/>
    </source>
</evidence>
<dbReference type="EMBL" id="JARKIE010000015">
    <property type="protein sequence ID" value="KAJ7702318.1"/>
    <property type="molecule type" value="Genomic_DNA"/>
</dbReference>
<dbReference type="InterPro" id="IPR027450">
    <property type="entry name" value="AlkB-like"/>
</dbReference>
<feature type="region of interest" description="Disordered" evidence="1">
    <location>
        <begin position="40"/>
        <end position="110"/>
    </location>
</feature>
<dbReference type="Gene3D" id="2.60.120.590">
    <property type="entry name" value="Alpha-ketoglutarate-dependent dioxygenase AlkB-like"/>
    <property type="match status" value="1"/>
</dbReference>
<organism evidence="3 4">
    <name type="scientific">Mycena rosella</name>
    <name type="common">Pink bonnet</name>
    <name type="synonym">Agaricus rosellus</name>
    <dbReference type="NCBI Taxonomy" id="1033263"/>
    <lineage>
        <taxon>Eukaryota</taxon>
        <taxon>Fungi</taxon>
        <taxon>Dikarya</taxon>
        <taxon>Basidiomycota</taxon>
        <taxon>Agaricomycotina</taxon>
        <taxon>Agaricomycetes</taxon>
        <taxon>Agaricomycetidae</taxon>
        <taxon>Agaricales</taxon>
        <taxon>Marasmiineae</taxon>
        <taxon>Mycenaceae</taxon>
        <taxon>Mycena</taxon>
    </lineage>
</organism>
<dbReference type="Pfam" id="PF13532">
    <property type="entry name" value="2OG-FeII_Oxy_2"/>
    <property type="match status" value="1"/>
</dbReference>
<feature type="domain" description="Fe2OG dioxygenase" evidence="2">
    <location>
        <begin position="275"/>
        <end position="398"/>
    </location>
</feature>
<dbReference type="AlphaFoldDB" id="A0AAD7GN13"/>
<protein>
    <recommendedName>
        <fullName evidence="2">Fe2OG dioxygenase domain-containing protein</fullName>
    </recommendedName>
</protein>
<dbReference type="SUPFAM" id="SSF51197">
    <property type="entry name" value="Clavaminate synthase-like"/>
    <property type="match status" value="1"/>
</dbReference>
<accession>A0AAD7GN13</accession>
<keyword evidence="4" id="KW-1185">Reference proteome</keyword>
<dbReference type="Proteomes" id="UP001221757">
    <property type="component" value="Unassembled WGS sequence"/>
</dbReference>
<dbReference type="GO" id="GO:0051213">
    <property type="term" value="F:dioxygenase activity"/>
    <property type="evidence" value="ECO:0007669"/>
    <property type="project" value="InterPro"/>
</dbReference>
<sequence>MDTDTDMLVVLCASLLDSPHSEEAILDALVQYDGNPEAAARSLNSNQVSKKQPGKKRRRVDLDSWLRPSPSKKTKDDVVEPPETPVASTSRLPAGVLPQPPVSPLPLDASSSRLPVKQVTNLMLVLRQPNMEKTKLPKLPPLMLSTPALVAQHTPCTLHASVLPPELACKLFYSMVEASRGWGRNKWWLFERLVESPHRTAFFARKTNGIDEDTSWQEAARFWYNGRMTDIPPVFSAEMEEACSIVERVVNEEMSKRDRFPLEWAGGIGNDPNWRANVAASNCYEGSKESVGFHSDHLTYLGPYTTIASLSLGTRRVFSLREVIPSEESTSRRARTFNVPLPHNSLTIMHASCQERFKHAIPPQTGGLDMYRPAYPKSPGGTIEPSNCRINITFRFYRPDFRPATTPRCKCDVPTVLRPDMKNWVDGKTDRYWWTCHGGAQNEGKGCNFWQPLDMAAEGRGPVVADRVATSS</sequence>
<name>A0AAD7GN13_MYCRO</name>
<dbReference type="InterPro" id="IPR005123">
    <property type="entry name" value="Oxoglu/Fe-dep_dioxygenase_dom"/>
</dbReference>
<evidence type="ECO:0000259" key="2">
    <source>
        <dbReference type="PROSITE" id="PS51471"/>
    </source>
</evidence>
<evidence type="ECO:0000256" key="1">
    <source>
        <dbReference type="SAM" id="MobiDB-lite"/>
    </source>
</evidence>
<dbReference type="GO" id="GO:0006307">
    <property type="term" value="P:DNA alkylation repair"/>
    <property type="evidence" value="ECO:0007669"/>
    <property type="project" value="InterPro"/>
</dbReference>
<dbReference type="PROSITE" id="PS51471">
    <property type="entry name" value="FE2OG_OXY"/>
    <property type="match status" value="1"/>
</dbReference>
<comment type="caution">
    <text evidence="3">The sequence shown here is derived from an EMBL/GenBank/DDBJ whole genome shotgun (WGS) entry which is preliminary data.</text>
</comment>
<proteinExistence type="predicted"/>
<dbReference type="PANTHER" id="PTHR31212:SF4">
    <property type="entry name" value="ALPHA-KETOGLUTARATE-DEPENDENT DIOXYGENASE ALKB HOMOLOG 3"/>
    <property type="match status" value="1"/>
</dbReference>
<dbReference type="PANTHER" id="PTHR31212">
    <property type="entry name" value="ALPHA-KETOGLUTARATE-DEPENDENT DIOXYGENASE ALKB HOMOLOG 3"/>
    <property type="match status" value="1"/>
</dbReference>
<dbReference type="InterPro" id="IPR037151">
    <property type="entry name" value="AlkB-like_sf"/>
</dbReference>